<dbReference type="InterPro" id="IPR036388">
    <property type="entry name" value="WH-like_DNA-bd_sf"/>
</dbReference>
<keyword evidence="1" id="KW-0805">Transcription regulation</keyword>
<sequence>MAAGETHRTIEAVFRIERARLVAGLARYTCDVDRAEELAQDALLAALTDWPNGGVPRNPGAWLMAVAKRRAIDGRRREQMLERKHAEIARELDDGRHAPIEALEAEMDDDLGDELLGLIFTACHPAISPDGRAALTLRLVGGLTTEEIARSFLSSEATIAQRIVRAKKAIGEAGLAFEVPRGRERAGRLASVLEVIYLIFNEGYAATSGDDLVRPALCAEAQRLGRILAGLMPDEPEVLGLLALMELQASRLSARSAPDGGFVPLTKQNRARWDQLLIRRGLAALARAEALGGADGPYALQAALAACHARARAAGDTDWKRIAALYDRLRQVAPSPVIDLNRAVACSMAYGPEAGLRMIDEISGAAALRNYAPLPAAKGDFLFRAGRLPEARRQFEIAAGLTRNARERAFLLERVRACTPPGSPGAPRVE</sequence>
<organism evidence="5 6">
    <name type="scientific">Pelagerythrobacter rhizovicinus</name>
    <dbReference type="NCBI Taxonomy" id="2268576"/>
    <lineage>
        <taxon>Bacteria</taxon>
        <taxon>Pseudomonadati</taxon>
        <taxon>Pseudomonadota</taxon>
        <taxon>Alphaproteobacteria</taxon>
        <taxon>Sphingomonadales</taxon>
        <taxon>Erythrobacteraceae</taxon>
        <taxon>Pelagerythrobacter</taxon>
    </lineage>
</organism>
<evidence type="ECO:0000313" key="5">
    <source>
        <dbReference type="EMBL" id="RXZ66549.1"/>
    </source>
</evidence>
<dbReference type="InterPro" id="IPR046531">
    <property type="entry name" value="DUF6596"/>
</dbReference>
<dbReference type="RefSeq" id="WP_129524011.1">
    <property type="nucleotide sequence ID" value="NZ_SDPV01000001.1"/>
</dbReference>
<feature type="domain" description="RNA polymerase sigma factor 70 region 4 type 2" evidence="3">
    <location>
        <begin position="121"/>
        <end position="170"/>
    </location>
</feature>
<comment type="similarity">
    <text evidence="1">Belongs to the sigma-70 factor family. ECF subfamily.</text>
</comment>
<dbReference type="Proteomes" id="UP000293623">
    <property type="component" value="Unassembled WGS sequence"/>
</dbReference>
<reference evidence="5 6" key="1">
    <citation type="submission" date="2019-01" db="EMBL/GenBank/DDBJ databases">
        <title>Altererythrobacter rhizovicinus sp. nov., isolated from the rhizosphere soil of Haloxylon ammodendron.</title>
        <authorList>
            <person name="Li H.-P."/>
            <person name="Gou J.-Y."/>
            <person name="Yao D."/>
            <person name="Han Q.-Q."/>
            <person name="Shao K.-Z."/>
            <person name="Zhao Q."/>
            <person name="Zhang J.-L."/>
        </authorList>
    </citation>
    <scope>NUCLEOTIDE SEQUENCE [LARGE SCALE GENOMIC DNA]</scope>
    <source>
        <strain evidence="5 6">AY-3R</strain>
    </source>
</reference>
<accession>A0A4Q2KPL7</accession>
<keyword evidence="1" id="KW-0731">Sigma factor</keyword>
<dbReference type="Gene3D" id="1.10.10.10">
    <property type="entry name" value="Winged helix-like DNA-binding domain superfamily/Winged helix DNA-binding domain"/>
    <property type="match status" value="1"/>
</dbReference>
<dbReference type="SUPFAM" id="SSF88659">
    <property type="entry name" value="Sigma3 and sigma4 domains of RNA polymerase sigma factors"/>
    <property type="match status" value="1"/>
</dbReference>
<evidence type="ECO:0000259" key="2">
    <source>
        <dbReference type="Pfam" id="PF04542"/>
    </source>
</evidence>
<dbReference type="InterPro" id="IPR000838">
    <property type="entry name" value="RNA_pol_sigma70_ECF_CS"/>
</dbReference>
<dbReference type="InterPro" id="IPR013325">
    <property type="entry name" value="RNA_pol_sigma_r2"/>
</dbReference>
<keyword evidence="6" id="KW-1185">Reference proteome</keyword>
<keyword evidence="1" id="KW-0238">DNA-binding</keyword>
<protein>
    <recommendedName>
        <fullName evidence="1">RNA polymerase sigma factor</fullName>
    </recommendedName>
</protein>
<evidence type="ECO:0000259" key="4">
    <source>
        <dbReference type="Pfam" id="PF20239"/>
    </source>
</evidence>
<dbReference type="GO" id="GO:0003677">
    <property type="term" value="F:DNA binding"/>
    <property type="evidence" value="ECO:0007669"/>
    <property type="project" value="UniProtKB-KW"/>
</dbReference>
<dbReference type="Pfam" id="PF08281">
    <property type="entry name" value="Sigma70_r4_2"/>
    <property type="match status" value="1"/>
</dbReference>
<feature type="domain" description="RNA polymerase sigma-70 region 2" evidence="2">
    <location>
        <begin position="19"/>
        <end position="79"/>
    </location>
</feature>
<dbReference type="GO" id="GO:0016987">
    <property type="term" value="F:sigma factor activity"/>
    <property type="evidence" value="ECO:0007669"/>
    <property type="project" value="UniProtKB-KW"/>
</dbReference>
<dbReference type="Gene3D" id="1.10.1740.10">
    <property type="match status" value="1"/>
</dbReference>
<dbReference type="PANTHER" id="PTHR47756">
    <property type="entry name" value="BLL6612 PROTEIN-RELATED"/>
    <property type="match status" value="1"/>
</dbReference>
<dbReference type="InterPro" id="IPR013324">
    <property type="entry name" value="RNA_pol_sigma_r3/r4-like"/>
</dbReference>
<dbReference type="InterPro" id="IPR007627">
    <property type="entry name" value="RNA_pol_sigma70_r2"/>
</dbReference>
<comment type="caution">
    <text evidence="5">The sequence shown here is derived from an EMBL/GenBank/DDBJ whole genome shotgun (WGS) entry which is preliminary data.</text>
</comment>
<evidence type="ECO:0000256" key="1">
    <source>
        <dbReference type="RuleBase" id="RU000716"/>
    </source>
</evidence>
<name>A0A4Q2KPL7_9SPHN</name>
<evidence type="ECO:0000313" key="6">
    <source>
        <dbReference type="Proteomes" id="UP000293623"/>
    </source>
</evidence>
<dbReference type="PROSITE" id="PS01063">
    <property type="entry name" value="SIGMA70_ECF"/>
    <property type="match status" value="1"/>
</dbReference>
<dbReference type="Pfam" id="PF04542">
    <property type="entry name" value="Sigma70_r2"/>
    <property type="match status" value="1"/>
</dbReference>
<dbReference type="InterPro" id="IPR013249">
    <property type="entry name" value="RNA_pol_sigma70_r4_t2"/>
</dbReference>
<keyword evidence="1" id="KW-0804">Transcription</keyword>
<gene>
    <name evidence="5" type="ORF">ETX26_07705</name>
</gene>
<dbReference type="AlphaFoldDB" id="A0A4Q2KPL7"/>
<evidence type="ECO:0000259" key="3">
    <source>
        <dbReference type="Pfam" id="PF08281"/>
    </source>
</evidence>
<dbReference type="SUPFAM" id="SSF88946">
    <property type="entry name" value="Sigma2 domain of RNA polymerase sigma factors"/>
    <property type="match status" value="1"/>
</dbReference>
<proteinExistence type="inferred from homology"/>
<dbReference type="Pfam" id="PF20239">
    <property type="entry name" value="DUF6596"/>
    <property type="match status" value="1"/>
</dbReference>
<dbReference type="GO" id="GO:0006352">
    <property type="term" value="P:DNA-templated transcription initiation"/>
    <property type="evidence" value="ECO:0007669"/>
    <property type="project" value="InterPro"/>
</dbReference>
<dbReference type="OrthoDB" id="9780299at2"/>
<feature type="domain" description="DUF6596" evidence="4">
    <location>
        <begin position="188"/>
        <end position="288"/>
    </location>
</feature>
<dbReference type="EMBL" id="SDPV01000001">
    <property type="protein sequence ID" value="RXZ66549.1"/>
    <property type="molecule type" value="Genomic_DNA"/>
</dbReference>
<dbReference type="PANTHER" id="PTHR47756:SF1">
    <property type="entry name" value="BLL0085 PROTEIN"/>
    <property type="match status" value="1"/>
</dbReference>